<reference evidence="4" key="2">
    <citation type="submission" date="2021-01" db="UniProtKB">
        <authorList>
            <consortium name="EnsemblMetazoa"/>
        </authorList>
    </citation>
    <scope>IDENTIFICATION</scope>
</reference>
<dbReference type="AlphaFoldDB" id="A0A7M7PNQ9"/>
<dbReference type="Proteomes" id="UP000007110">
    <property type="component" value="Unassembled WGS sequence"/>
</dbReference>
<evidence type="ECO:0000313" key="4">
    <source>
        <dbReference type="EnsemblMetazoa" id="XP_030853793"/>
    </source>
</evidence>
<dbReference type="GO" id="GO:0005929">
    <property type="term" value="C:cilium"/>
    <property type="evidence" value="ECO:0000318"/>
    <property type="project" value="GO_Central"/>
</dbReference>
<dbReference type="OMA" id="PITIQHI"/>
<evidence type="ECO:0000313" key="5">
    <source>
        <dbReference type="Proteomes" id="UP000007110"/>
    </source>
</evidence>
<dbReference type="Pfam" id="PF15149">
    <property type="entry name" value="CATSPERB_C"/>
    <property type="match status" value="1"/>
</dbReference>
<dbReference type="InterPro" id="IPR053904">
    <property type="entry name" value="CATSPERB_Ig-like"/>
</dbReference>
<sequence length="606" mass="68523">MCGLRTFLELSEFKNGLHLYFMSDFLIYRSHDSVSFHHLITLPPGDYITTCASSINHHTTVFLSQSNNIYIAKTGIPDRIIKATRSIDVHQPCILFIDHLGDVYTGGIHQLQTLVQSIDINTHIKEASHIVQAPITIQHITATRFMLWQDGNHGNQTDTEDEGKNVLNKTAVGQEIVGSGMRLLITNMRSLSDGTLVAMATSQEPSLHANMRTPDIAENVIDLLLKESPCQHVMTPHSSVAKQPTRYMDVGDAFTFQVSASYVGQIWQSDKAMLSVRVINPALIHVQTRRSYNRYGMETAFITVRHRVYNKGVSSILISIPSASLRCDSVSFTFTMHCTCPPTKRLHFIYDPPVTSQEFLYGSPKNRKNQSLLSTLDVNYRPPSRLGISVPLTNNIYNADPSQPRLNDHYEVSKGSGYYKQCAGKQSREDCHCTDEMRLSSLELFTDCREKVYRITYTENLYPHLVIGERGKDDEVLAAPYILTIKEVNDREDFVIEAADVVYMSEIGKVVEIPVNQLHSPNQLVIKFRATQLYHFRLTVIDGFSYCKLEDEVQVFVDRAPLPGLSQMIIFATVSLLMGGVVFAIYLNYVRKSQLHRTRSNMALFQ</sequence>
<dbReference type="InParanoid" id="A0A7M7PNQ9"/>
<dbReference type="GeneID" id="105445349"/>
<dbReference type="OrthoDB" id="2159869at2759"/>
<evidence type="ECO:0008006" key="6">
    <source>
        <dbReference type="Google" id="ProtNLM"/>
    </source>
</evidence>
<evidence type="ECO:0000259" key="3">
    <source>
        <dbReference type="Pfam" id="PF22831"/>
    </source>
</evidence>
<reference evidence="5" key="1">
    <citation type="submission" date="2015-02" db="EMBL/GenBank/DDBJ databases">
        <title>Genome sequencing for Strongylocentrotus purpuratus.</title>
        <authorList>
            <person name="Murali S."/>
            <person name="Liu Y."/>
            <person name="Vee V."/>
            <person name="English A."/>
            <person name="Wang M."/>
            <person name="Skinner E."/>
            <person name="Han Y."/>
            <person name="Muzny D.M."/>
            <person name="Worley K.C."/>
            <person name="Gibbs R.A."/>
        </authorList>
    </citation>
    <scope>NUCLEOTIDE SEQUENCE</scope>
</reference>
<dbReference type="InterPro" id="IPR028748">
    <property type="entry name" value="CATSPERB"/>
</dbReference>
<feature type="domain" description="CATSPERB Ig-like" evidence="3">
    <location>
        <begin position="239"/>
        <end position="336"/>
    </location>
</feature>
<evidence type="ECO:0000259" key="2">
    <source>
        <dbReference type="Pfam" id="PF15149"/>
    </source>
</evidence>
<feature type="transmembrane region" description="Helical" evidence="1">
    <location>
        <begin position="568"/>
        <end position="589"/>
    </location>
</feature>
<feature type="domain" description="Cation channel sperm-associated protein subunit beta C-terminal" evidence="2">
    <location>
        <begin position="340"/>
        <end position="592"/>
    </location>
</feature>
<keyword evidence="5" id="KW-1185">Reference proteome</keyword>
<dbReference type="PANTHER" id="PTHR14705:SF0">
    <property type="entry name" value="CATION CHANNEL SPERM-ASSOCIATED AUXILIARY SUBUNIT BETA"/>
    <property type="match status" value="1"/>
</dbReference>
<dbReference type="Pfam" id="PF22831">
    <property type="entry name" value="CATSPERB_Ig-like"/>
    <property type="match status" value="1"/>
</dbReference>
<proteinExistence type="predicted"/>
<dbReference type="EnsemblMetazoa" id="XM_030997933">
    <property type="protein sequence ID" value="XP_030853793"/>
    <property type="gene ID" value="LOC105445349"/>
</dbReference>
<accession>A0A7M7PNQ9</accession>
<dbReference type="GO" id="GO:0036128">
    <property type="term" value="C:CatSper complex"/>
    <property type="evidence" value="ECO:0000318"/>
    <property type="project" value="GO_Central"/>
</dbReference>
<dbReference type="PANTHER" id="PTHR14705">
    <property type="entry name" value="CATION CHANNEL SPERM-ASSOCIATED PROTEIN SUBUNIT BETA"/>
    <property type="match status" value="1"/>
</dbReference>
<name>A0A7M7PNQ9_STRPU</name>
<keyword evidence="1" id="KW-0812">Transmembrane</keyword>
<organism evidence="4 5">
    <name type="scientific">Strongylocentrotus purpuratus</name>
    <name type="common">Purple sea urchin</name>
    <dbReference type="NCBI Taxonomy" id="7668"/>
    <lineage>
        <taxon>Eukaryota</taxon>
        <taxon>Metazoa</taxon>
        <taxon>Echinodermata</taxon>
        <taxon>Eleutherozoa</taxon>
        <taxon>Echinozoa</taxon>
        <taxon>Echinoidea</taxon>
        <taxon>Euechinoidea</taxon>
        <taxon>Echinacea</taxon>
        <taxon>Camarodonta</taxon>
        <taxon>Echinidea</taxon>
        <taxon>Strongylocentrotidae</taxon>
        <taxon>Strongylocentrotus</taxon>
    </lineage>
</organism>
<keyword evidence="1" id="KW-0472">Membrane</keyword>
<evidence type="ECO:0000256" key="1">
    <source>
        <dbReference type="SAM" id="Phobius"/>
    </source>
</evidence>
<keyword evidence="1" id="KW-1133">Transmembrane helix</keyword>
<dbReference type="RefSeq" id="XP_030853793.1">
    <property type="nucleotide sequence ID" value="XM_030997933.1"/>
</dbReference>
<dbReference type="KEGG" id="spu:105445349"/>
<dbReference type="InterPro" id="IPR048789">
    <property type="entry name" value="CATSPERB_C"/>
</dbReference>
<protein>
    <recommendedName>
        <fullName evidence="6">Cation channel sperm-associated protein subunit beta</fullName>
    </recommendedName>
</protein>